<reference evidence="2" key="2">
    <citation type="journal article" date="2021" name="World Allergy Organ. J.">
        <title>Chromosome-level assembly of Dermatophagoides farinae genome and transcriptome reveals two novel allergens Der f 37 and Der f 39.</title>
        <authorList>
            <person name="Chen J."/>
            <person name="Cai Z."/>
            <person name="Fan D."/>
            <person name="Hu J."/>
            <person name="Hou Y."/>
            <person name="He Y."/>
            <person name="Zhang Z."/>
            <person name="Zhao Z."/>
            <person name="Gao P."/>
            <person name="Hu W."/>
            <person name="Sun J."/>
            <person name="Li J."/>
            <person name="Ji K."/>
        </authorList>
    </citation>
    <scope>NUCLEOTIDE SEQUENCE</scope>
    <source>
        <strain evidence="2">JKM2019</strain>
    </source>
</reference>
<proteinExistence type="predicted"/>
<evidence type="ECO:0000313" key="2">
    <source>
        <dbReference type="EMBL" id="KAH7642762.1"/>
    </source>
</evidence>
<reference evidence="2" key="1">
    <citation type="submission" date="2020-06" db="EMBL/GenBank/DDBJ databases">
        <authorList>
            <person name="Ji K."/>
            <person name="Li J."/>
        </authorList>
    </citation>
    <scope>NUCLEOTIDE SEQUENCE</scope>
    <source>
        <strain evidence="2">JKM2019</strain>
        <tissue evidence="2">Whole body</tissue>
    </source>
</reference>
<feature type="compositionally biased region" description="Basic and acidic residues" evidence="1">
    <location>
        <begin position="571"/>
        <end position="581"/>
    </location>
</feature>
<gene>
    <name evidence="2" type="ORF">HUG17_5809</name>
</gene>
<feature type="region of interest" description="Disordered" evidence="1">
    <location>
        <begin position="169"/>
        <end position="188"/>
    </location>
</feature>
<sequence length="754" mass="85280">MAANIIIKSSTIMHRKNKNNNDNGKMSTITSVVIMITLLANLTTFCHTMMYQTNSSPAPRMRIPLKVPVIKGRVPYLTLTSTKGQQIYSSLSSSTATNDAKSSSPQPSQLSSSSPTTTSTTSYQTYTERPILNNNIVSSPQTNKLNLHHHSNTEKNNNKQIIHKHINNNNGGAIQQQPQAQESGSSKSIISTATTVVSSPPMMINNKNIVVASHHQHQQQQQQSSSSPAPIIKKKMNRFPLNELVNVIAQAAINGDIPFNKVDLNKPFKMQQLQIPILLLRPEDIYKASSSNNINFKLITAQPIRIPIYEEPINNNNNQRRPSIHNRQRQRDYNQFNHNINRPMMNVGRQMNFNRPPLPPPQLPQQQQQPFIPSSPPPSRYMAYPIQQAPPQQPFRNSGGGGPPQVAPNFDPNYSNYRGNDDSFHINDGGGRNNYNHKNNNNFNSNSFNNNNNNNNNNNMNDPYVLFNNNNGPKHPKLDFRKPMINNNPSAQQSDRMSMHHGPNRPAPPSSPPSIKQFNIDTHSNNQAKENFNNPNDNNNSRERDQDNSDYNNNQTPPPKPDAMKIIPAPKLDKPGEERWPDNSLESDYNQGSNNQRSPTYSDHHHSSSSDDNTDNQYNNQHGSPSSVNDPNTITPAPPKKRTRPVIRIKAERPPIRINSVGQIKLKAERQMRLKPKIRYMDKNKELPIDTNTSNNDDDDSYEKQPEQSSINPRVHHHNRGHKKIMTAYSNGPTRSKVIPDKYLTEYATIKKFR</sequence>
<feature type="compositionally biased region" description="Polar residues" evidence="1">
    <location>
        <begin position="132"/>
        <end position="145"/>
    </location>
</feature>
<feature type="compositionally biased region" description="Polar residues" evidence="1">
    <location>
        <begin position="584"/>
        <end position="599"/>
    </location>
</feature>
<organism evidence="2">
    <name type="scientific">Dermatophagoides farinae</name>
    <name type="common">American house dust mite</name>
    <dbReference type="NCBI Taxonomy" id="6954"/>
    <lineage>
        <taxon>Eukaryota</taxon>
        <taxon>Metazoa</taxon>
        <taxon>Ecdysozoa</taxon>
        <taxon>Arthropoda</taxon>
        <taxon>Chelicerata</taxon>
        <taxon>Arachnida</taxon>
        <taxon>Acari</taxon>
        <taxon>Acariformes</taxon>
        <taxon>Sarcoptiformes</taxon>
        <taxon>Astigmata</taxon>
        <taxon>Psoroptidia</taxon>
        <taxon>Analgoidea</taxon>
        <taxon>Pyroglyphidae</taxon>
        <taxon>Dermatophagoidinae</taxon>
        <taxon>Dermatophagoides</taxon>
    </lineage>
</organism>
<comment type="caution">
    <text evidence="2">The sequence shown here is derived from an EMBL/GenBank/DDBJ whole genome shotgun (WGS) entry which is preliminary data.</text>
</comment>
<feature type="region of interest" description="Disordered" evidence="1">
    <location>
        <begin position="675"/>
        <end position="721"/>
    </location>
</feature>
<feature type="compositionally biased region" description="Low complexity" evidence="1">
    <location>
        <begin position="433"/>
        <end position="461"/>
    </location>
</feature>
<protein>
    <submittedName>
        <fullName evidence="2">Uncharacterized protein</fullName>
    </submittedName>
</protein>
<feature type="compositionally biased region" description="Polar residues" evidence="1">
    <location>
        <begin position="623"/>
        <end position="635"/>
    </location>
</feature>
<feature type="compositionally biased region" description="Polar residues" evidence="1">
    <location>
        <begin position="485"/>
        <end position="496"/>
    </location>
</feature>
<accession>A0A9D4P360</accession>
<feature type="region of interest" description="Disordered" evidence="1">
    <location>
        <begin position="349"/>
        <end position="654"/>
    </location>
</feature>
<feature type="compositionally biased region" description="Low complexity" evidence="1">
    <location>
        <begin position="102"/>
        <end position="127"/>
    </location>
</feature>
<feature type="region of interest" description="Disordered" evidence="1">
    <location>
        <begin position="95"/>
        <end position="152"/>
    </location>
</feature>
<dbReference type="AlphaFoldDB" id="A0A9D4P360"/>
<name>A0A9D4P360_DERFA</name>
<dbReference type="Proteomes" id="UP000828236">
    <property type="component" value="Unassembled WGS sequence"/>
</dbReference>
<feature type="compositionally biased region" description="Polar residues" evidence="1">
    <location>
        <begin position="516"/>
        <end position="530"/>
    </location>
</feature>
<feature type="compositionally biased region" description="Basic and acidic residues" evidence="1">
    <location>
        <begin position="679"/>
        <end position="688"/>
    </location>
</feature>
<dbReference type="EMBL" id="SDOV01000004">
    <property type="protein sequence ID" value="KAH7642762.1"/>
    <property type="molecule type" value="Genomic_DNA"/>
</dbReference>
<evidence type="ECO:0000256" key="1">
    <source>
        <dbReference type="SAM" id="MobiDB-lite"/>
    </source>
</evidence>